<evidence type="ECO:0000313" key="3">
    <source>
        <dbReference type="Proteomes" id="UP000051952"/>
    </source>
</evidence>
<gene>
    <name evidence="2" type="ORF">BSAL_50520</name>
</gene>
<evidence type="ECO:0000313" key="2">
    <source>
        <dbReference type="EMBL" id="CUI11058.1"/>
    </source>
</evidence>
<dbReference type="VEuPathDB" id="TriTrypDB:BSAL_50520"/>
<reference evidence="3" key="1">
    <citation type="submission" date="2015-09" db="EMBL/GenBank/DDBJ databases">
        <authorList>
            <consortium name="Pathogen Informatics"/>
        </authorList>
    </citation>
    <scope>NUCLEOTIDE SEQUENCE [LARGE SCALE GENOMIC DNA]</scope>
    <source>
        <strain evidence="3">Lake Konstanz</strain>
    </source>
</reference>
<name>A0A0S4KJK8_BODSA</name>
<protein>
    <submittedName>
        <fullName evidence="2">Uncharacterized protein</fullName>
    </submittedName>
</protein>
<organism evidence="2 3">
    <name type="scientific">Bodo saltans</name>
    <name type="common">Flagellated protozoan</name>
    <dbReference type="NCBI Taxonomy" id="75058"/>
    <lineage>
        <taxon>Eukaryota</taxon>
        <taxon>Discoba</taxon>
        <taxon>Euglenozoa</taxon>
        <taxon>Kinetoplastea</taxon>
        <taxon>Metakinetoplastina</taxon>
        <taxon>Eubodonida</taxon>
        <taxon>Bodonidae</taxon>
        <taxon>Bodo</taxon>
    </lineage>
</organism>
<keyword evidence="3" id="KW-1185">Reference proteome</keyword>
<proteinExistence type="predicted"/>
<dbReference type="AlphaFoldDB" id="A0A0S4KJK8"/>
<dbReference type="EMBL" id="CYKH01000042">
    <property type="protein sequence ID" value="CUI11058.1"/>
    <property type="molecule type" value="Genomic_DNA"/>
</dbReference>
<dbReference type="Proteomes" id="UP000051952">
    <property type="component" value="Unassembled WGS sequence"/>
</dbReference>
<feature type="region of interest" description="Disordered" evidence="1">
    <location>
        <begin position="186"/>
        <end position="205"/>
    </location>
</feature>
<sequence>MSEIDKVDEFLFAVCCSRRLHSLQFATDCIRLKLDVSKLTLETIAAVAALNYQNHSLPSTRQHILRMTTLFCNEQLESLPEKLEDCSESKQLEVLSALQKKYGLVVGNDASTSATVEPMEILMLRNRALAKENAVLRQQLIQQKDNSTLLSTHQELMDRLYECVATIESLSLENANLRRDVSAEAEKSAYGSPKAEHPRHVQSDQWAHRCGALQKRLEELVEQQIEERTQHSKAMLTSKNECSTYREQLAQQTSRANALAQQVAEVKAKSIADEGGVVHTSRLLTKDNASQTSWTGSGAMDDQAQCQNDACKDLSRQVEALTLRLGAATRLLKS</sequence>
<evidence type="ECO:0000256" key="1">
    <source>
        <dbReference type="SAM" id="MobiDB-lite"/>
    </source>
</evidence>
<accession>A0A0S4KJK8</accession>